<dbReference type="RefSeq" id="WP_056354985.1">
    <property type="nucleotide sequence ID" value="NZ_FOPM01000012.1"/>
</dbReference>
<gene>
    <name evidence="1" type="ORF">SAMN05192565_112102</name>
</gene>
<dbReference type="Proteomes" id="UP000199229">
    <property type="component" value="Unassembled WGS sequence"/>
</dbReference>
<proteinExistence type="predicted"/>
<organism evidence="1 2">
    <name type="scientific">Methylobacterium gossipiicola</name>
    <dbReference type="NCBI Taxonomy" id="582675"/>
    <lineage>
        <taxon>Bacteria</taxon>
        <taxon>Pseudomonadati</taxon>
        <taxon>Pseudomonadota</taxon>
        <taxon>Alphaproteobacteria</taxon>
        <taxon>Hyphomicrobiales</taxon>
        <taxon>Methylobacteriaceae</taxon>
        <taxon>Methylobacterium</taxon>
    </lineage>
</organism>
<accession>A0A1I2UZQ5</accession>
<dbReference type="OrthoDB" id="7906710at2"/>
<protein>
    <submittedName>
        <fullName evidence="1">Uncharacterized protein</fullName>
    </submittedName>
</protein>
<evidence type="ECO:0000313" key="1">
    <source>
        <dbReference type="EMBL" id="SFG82373.1"/>
    </source>
</evidence>
<name>A0A1I2UZQ5_9HYPH</name>
<evidence type="ECO:0000313" key="2">
    <source>
        <dbReference type="Proteomes" id="UP000199229"/>
    </source>
</evidence>
<dbReference type="STRING" id="582675.SAMN05192565_112102"/>
<keyword evidence="2" id="KW-1185">Reference proteome</keyword>
<dbReference type="AlphaFoldDB" id="A0A1I2UZQ5"/>
<dbReference type="EMBL" id="FOPM01000012">
    <property type="protein sequence ID" value="SFG82373.1"/>
    <property type="molecule type" value="Genomic_DNA"/>
</dbReference>
<reference evidence="2" key="1">
    <citation type="submission" date="2016-10" db="EMBL/GenBank/DDBJ databases">
        <authorList>
            <person name="Varghese N."/>
            <person name="Submissions S."/>
        </authorList>
    </citation>
    <scope>NUCLEOTIDE SEQUENCE [LARGE SCALE GENOMIC DNA]</scope>
    <source>
        <strain evidence="2">Gh-105</strain>
    </source>
</reference>
<sequence length="204" mass="22318">MIASEFLTIAGRALRDHCGADSVTVRAIEPTVHGPRVRWDGPLLHRERRRDTIPGGGVWIGPPAGPLLLNILSLATAFRWADGAPRCAKDWSERLARRYRRVFGPTGPATGPGWSWLWEAGAQAVKDAGIPSDFRTSDAKEKYGSARWYVEGDTSAAVDDVIDAVEHLSAHICEDCGAPGRIRQGGWLRCLCTRHAEGRLPTDE</sequence>